<dbReference type="GO" id="GO:0016787">
    <property type="term" value="F:hydrolase activity"/>
    <property type="evidence" value="ECO:0007669"/>
    <property type="project" value="UniProtKB-KW"/>
</dbReference>
<dbReference type="GO" id="GO:0016020">
    <property type="term" value="C:membrane"/>
    <property type="evidence" value="ECO:0007669"/>
    <property type="project" value="TreeGrafter"/>
</dbReference>
<dbReference type="SUPFAM" id="SSF53474">
    <property type="entry name" value="alpha/beta-Hydrolases"/>
    <property type="match status" value="1"/>
</dbReference>
<dbReference type="Proteomes" id="UP000198823">
    <property type="component" value="Unassembled WGS sequence"/>
</dbReference>
<dbReference type="PANTHER" id="PTHR43798">
    <property type="entry name" value="MONOACYLGLYCEROL LIPASE"/>
    <property type="match status" value="1"/>
</dbReference>
<gene>
    <name evidence="3" type="ORF">SAMN04488126_10548</name>
</gene>
<dbReference type="STRING" id="426756.SAMN04488126_10548"/>
<dbReference type="InterPro" id="IPR029058">
    <property type="entry name" value="AB_hydrolase_fold"/>
</dbReference>
<dbReference type="EMBL" id="FNAR01000005">
    <property type="protein sequence ID" value="SDE21788.1"/>
    <property type="molecule type" value="Genomic_DNA"/>
</dbReference>
<name>A0A1G7B3W0_9BACL</name>
<feature type="domain" description="AB hydrolase-1" evidence="2">
    <location>
        <begin position="45"/>
        <end position="269"/>
    </location>
</feature>
<accession>A0A1G7B3W0</accession>
<reference evidence="3 4" key="1">
    <citation type="submission" date="2016-10" db="EMBL/GenBank/DDBJ databases">
        <authorList>
            <person name="de Groot N.N."/>
        </authorList>
    </citation>
    <scope>NUCLEOTIDE SEQUENCE [LARGE SCALE GENOMIC DNA]</scope>
    <source>
        <strain evidence="3 4">CGMCC 1.6762</strain>
    </source>
</reference>
<evidence type="ECO:0000313" key="3">
    <source>
        <dbReference type="EMBL" id="SDE21788.1"/>
    </source>
</evidence>
<dbReference type="Gene3D" id="6.10.140.700">
    <property type="match status" value="1"/>
</dbReference>
<organism evidence="3 4">
    <name type="scientific">Bhargavaea beijingensis</name>
    <dbReference type="NCBI Taxonomy" id="426756"/>
    <lineage>
        <taxon>Bacteria</taxon>
        <taxon>Bacillati</taxon>
        <taxon>Bacillota</taxon>
        <taxon>Bacilli</taxon>
        <taxon>Bacillales</taxon>
        <taxon>Caryophanaceae</taxon>
        <taxon>Bhargavaea</taxon>
    </lineage>
</organism>
<sequence length="281" mass="32101">MKARSWIRRFVDTARGTFEFFEFGEGPPLAVTHLYSEFDERGHTFAAPFSEHYHVYLINLRGAGNSCHAEDPEEYSMDASVLDLEAIRKALGCRSWSFAGHSTGGMLALKYAIAAPDSLEKIIAGGTAASYEYCMDPDSIYCKENLHFSRIVEIMDLLNDPATNTEKRRALSFEWALMSYHSEEKLLQAMKKINSGKTVGQRLDYFRQHDCARFDVRKELRSVQTPAFIYCGNYDAQCPPKFGKEVANLLPNASFTLFNHSNHHPYDEEEEAFRRFVEMTI</sequence>
<evidence type="ECO:0000256" key="1">
    <source>
        <dbReference type="ARBA" id="ARBA00022801"/>
    </source>
</evidence>
<dbReference type="Pfam" id="PF00561">
    <property type="entry name" value="Abhydrolase_1"/>
    <property type="match status" value="1"/>
</dbReference>
<dbReference type="AlphaFoldDB" id="A0A1G7B3W0"/>
<keyword evidence="1" id="KW-0378">Hydrolase</keyword>
<dbReference type="RefSeq" id="WP_092095536.1">
    <property type="nucleotide sequence ID" value="NZ_FNAR01000005.1"/>
</dbReference>
<protein>
    <submittedName>
        <fullName evidence="3">Pimeloyl-ACP methyl ester carboxylesterase</fullName>
    </submittedName>
</protein>
<dbReference type="PANTHER" id="PTHR43798:SF31">
    <property type="entry name" value="AB HYDROLASE SUPERFAMILY PROTEIN YCLE"/>
    <property type="match status" value="1"/>
</dbReference>
<evidence type="ECO:0000313" key="4">
    <source>
        <dbReference type="Proteomes" id="UP000198823"/>
    </source>
</evidence>
<dbReference type="Gene3D" id="3.40.50.1820">
    <property type="entry name" value="alpha/beta hydrolase"/>
    <property type="match status" value="1"/>
</dbReference>
<evidence type="ECO:0000259" key="2">
    <source>
        <dbReference type="Pfam" id="PF00561"/>
    </source>
</evidence>
<dbReference type="InterPro" id="IPR000073">
    <property type="entry name" value="AB_hydrolase_1"/>
</dbReference>
<proteinExistence type="predicted"/>
<dbReference type="InterPro" id="IPR050266">
    <property type="entry name" value="AB_hydrolase_sf"/>
</dbReference>